<dbReference type="PANTHER" id="PTHR43098:SF2">
    <property type="entry name" value="FAD-BINDING MONOOXYGENASE AUSB-RELATED"/>
    <property type="match status" value="1"/>
</dbReference>
<keyword evidence="4" id="KW-0274">FAD</keyword>
<dbReference type="GO" id="GO:0016491">
    <property type="term" value="F:oxidoreductase activity"/>
    <property type="evidence" value="ECO:0007669"/>
    <property type="project" value="UniProtKB-KW"/>
</dbReference>
<evidence type="ECO:0000256" key="5">
    <source>
        <dbReference type="ARBA" id="ARBA00022857"/>
    </source>
</evidence>
<dbReference type="Gene3D" id="3.50.50.60">
    <property type="entry name" value="FAD/NAD(P)-binding domain"/>
    <property type="match status" value="3"/>
</dbReference>
<name>N4WQW7_COCH4</name>
<dbReference type="OrthoDB" id="66881at2759"/>
<evidence type="ECO:0000256" key="6">
    <source>
        <dbReference type="ARBA" id="ARBA00023002"/>
    </source>
</evidence>
<keyword evidence="5" id="KW-0521">NADP</keyword>
<dbReference type="Proteomes" id="UP000012338">
    <property type="component" value="Unassembled WGS sequence"/>
</dbReference>
<sequence>MAHVQEMPSEQELIQKYQKEREKRIATDVIDDYVDLRSKEAQDLAKDPWVDWNAPAIQDPPLKDGSRVKFLISGAGHAGLLYACRLVEAGFNAKEIVCVDIAGGFGGTWYWNRYPGIMCDIEGYIYLPLLEETGYVPKHKYSMGAEIRGQNERAAKKFGIRGQFCTKVESQIWDENKRIWVIQMTRTLDTNGKTESLTCFADFVIIAGGVLNIPKIPRLPGWEEFRNSKRVFHSARWDYDYTGGTQEQPDLVNLQDKTVAIVGTGATAIQIMPELAKWAKHVYVVQRTPSYCGYRGNCLTNEEHFKNLSKEKGWQRARQTNFNAWVTGNPEGYGPNLVNDGWTHTPAGQGLLGSSRKTVQPHEIEEHIQELHRIDRPRTESIRKRIDDLVKDKETAEKLKPWYGSWCKRPTFHDEYLQAFNQPNVTLLDTDGKGLKAFSKNGLVIGDKEYEIDALILATGFAHSTGLDISKKLGAPIQGRNGETMSSRANTTDNPPLFGLAFPDFPNLFSPFAQGGSSSWNLTSMYDVSARFVASILKQAHTQAKDGRRIIIEADPEAQKKWGDDIAKRSSWFGALLTCTPTYFYGGLEGLKMSEKASKETLAKKARTAAWGGGPVEFKEMMEYRAANLGTEGFKVSVVA</sequence>
<protein>
    <recommendedName>
        <fullName evidence="7">FAD/NAD(P)-binding domain-containing protein</fullName>
    </recommendedName>
</protein>
<keyword evidence="9" id="KW-1185">Reference proteome</keyword>
<comment type="similarity">
    <text evidence="2">Belongs to the FAD-binding monooxygenase family.</text>
</comment>
<evidence type="ECO:0000313" key="9">
    <source>
        <dbReference type="Proteomes" id="UP000012338"/>
    </source>
</evidence>
<gene>
    <name evidence="8" type="ORF">COCC4DRAFT_45992</name>
</gene>
<evidence type="ECO:0000256" key="3">
    <source>
        <dbReference type="ARBA" id="ARBA00022630"/>
    </source>
</evidence>
<evidence type="ECO:0000256" key="4">
    <source>
        <dbReference type="ARBA" id="ARBA00022827"/>
    </source>
</evidence>
<keyword evidence="6" id="KW-0560">Oxidoreductase</keyword>
<organism evidence="8 9">
    <name type="scientific">Cochliobolus heterostrophus (strain C4 / ATCC 48331 / race T)</name>
    <name type="common">Southern corn leaf blight fungus</name>
    <name type="synonym">Bipolaris maydis</name>
    <dbReference type="NCBI Taxonomy" id="665024"/>
    <lineage>
        <taxon>Eukaryota</taxon>
        <taxon>Fungi</taxon>
        <taxon>Dikarya</taxon>
        <taxon>Ascomycota</taxon>
        <taxon>Pezizomycotina</taxon>
        <taxon>Dothideomycetes</taxon>
        <taxon>Pleosporomycetidae</taxon>
        <taxon>Pleosporales</taxon>
        <taxon>Pleosporineae</taxon>
        <taxon>Pleosporaceae</taxon>
        <taxon>Bipolaris</taxon>
    </lineage>
</organism>
<evidence type="ECO:0000259" key="7">
    <source>
        <dbReference type="Pfam" id="PF07992"/>
    </source>
</evidence>
<reference evidence="9" key="2">
    <citation type="journal article" date="2013" name="PLoS Genet.">
        <title>Comparative genome structure, secondary metabolite, and effector coding capacity across Cochliobolus pathogens.</title>
        <authorList>
            <person name="Condon B.J."/>
            <person name="Leng Y."/>
            <person name="Wu D."/>
            <person name="Bushley K.E."/>
            <person name="Ohm R.A."/>
            <person name="Otillar R."/>
            <person name="Martin J."/>
            <person name="Schackwitz W."/>
            <person name="Grimwood J."/>
            <person name="MohdZainudin N."/>
            <person name="Xue C."/>
            <person name="Wang R."/>
            <person name="Manning V.A."/>
            <person name="Dhillon B."/>
            <person name="Tu Z.J."/>
            <person name="Steffenson B.J."/>
            <person name="Salamov A."/>
            <person name="Sun H."/>
            <person name="Lowry S."/>
            <person name="LaButti K."/>
            <person name="Han J."/>
            <person name="Copeland A."/>
            <person name="Lindquist E."/>
            <person name="Barry K."/>
            <person name="Schmutz J."/>
            <person name="Baker S.E."/>
            <person name="Ciuffetti L.M."/>
            <person name="Grigoriev I.V."/>
            <person name="Zhong S."/>
            <person name="Turgeon B.G."/>
        </authorList>
    </citation>
    <scope>NUCLEOTIDE SEQUENCE [LARGE SCALE GENOMIC DNA]</scope>
    <source>
        <strain evidence="9">C4 / ATCC 48331 / race T</strain>
    </source>
</reference>
<proteinExistence type="inferred from homology"/>
<evidence type="ECO:0000256" key="1">
    <source>
        <dbReference type="ARBA" id="ARBA00001974"/>
    </source>
</evidence>
<dbReference type="SUPFAM" id="SSF51905">
    <property type="entry name" value="FAD/NAD(P)-binding domain"/>
    <property type="match status" value="2"/>
</dbReference>
<accession>N4WQW7</accession>
<comment type="cofactor">
    <cofactor evidence="1">
        <name>FAD</name>
        <dbReference type="ChEBI" id="CHEBI:57692"/>
    </cofactor>
</comment>
<dbReference type="AlphaFoldDB" id="N4WQW7"/>
<dbReference type="Pfam" id="PF07992">
    <property type="entry name" value="Pyr_redox_2"/>
    <property type="match status" value="1"/>
</dbReference>
<evidence type="ECO:0000256" key="2">
    <source>
        <dbReference type="ARBA" id="ARBA00010139"/>
    </source>
</evidence>
<dbReference type="InterPro" id="IPR036188">
    <property type="entry name" value="FAD/NAD-bd_sf"/>
</dbReference>
<evidence type="ECO:0000313" key="8">
    <source>
        <dbReference type="EMBL" id="ENH98517.1"/>
    </source>
</evidence>
<feature type="domain" description="FAD/NAD(P)-binding" evidence="7">
    <location>
        <begin position="71"/>
        <end position="291"/>
    </location>
</feature>
<keyword evidence="3" id="KW-0285">Flavoprotein</keyword>
<dbReference type="PANTHER" id="PTHR43098">
    <property type="entry name" value="L-ORNITHINE N(5)-MONOOXYGENASE-RELATED"/>
    <property type="match status" value="1"/>
</dbReference>
<dbReference type="InterPro" id="IPR023753">
    <property type="entry name" value="FAD/NAD-binding_dom"/>
</dbReference>
<dbReference type="InterPro" id="IPR050775">
    <property type="entry name" value="FAD-binding_Monooxygenases"/>
</dbReference>
<reference evidence="8 9" key="1">
    <citation type="journal article" date="2012" name="PLoS Pathog.">
        <title>Diverse lifestyles and strategies of plant pathogenesis encoded in the genomes of eighteen Dothideomycetes fungi.</title>
        <authorList>
            <person name="Ohm R.A."/>
            <person name="Feau N."/>
            <person name="Henrissat B."/>
            <person name="Schoch C.L."/>
            <person name="Horwitz B.A."/>
            <person name="Barry K.W."/>
            <person name="Condon B.J."/>
            <person name="Copeland A.C."/>
            <person name="Dhillon B."/>
            <person name="Glaser F."/>
            <person name="Hesse C.N."/>
            <person name="Kosti I."/>
            <person name="LaButti K."/>
            <person name="Lindquist E.A."/>
            <person name="Lucas S."/>
            <person name="Salamov A.A."/>
            <person name="Bradshaw R.E."/>
            <person name="Ciuffetti L."/>
            <person name="Hamelin R.C."/>
            <person name="Kema G.H.J."/>
            <person name="Lawrence C."/>
            <person name="Scott J.A."/>
            <person name="Spatafora J.W."/>
            <person name="Turgeon B.G."/>
            <person name="de Wit P.J.G.M."/>
            <person name="Zhong S."/>
            <person name="Goodwin S.B."/>
            <person name="Grigoriev I.V."/>
        </authorList>
    </citation>
    <scope>NUCLEOTIDE SEQUENCE [LARGE SCALE GENOMIC DNA]</scope>
    <source>
        <strain evidence="9">C4 / ATCC 48331 / race T</strain>
    </source>
</reference>
<dbReference type="HOGENOM" id="CLU_006937_8_2_1"/>
<dbReference type="EMBL" id="KB733574">
    <property type="protein sequence ID" value="ENH98517.1"/>
    <property type="molecule type" value="Genomic_DNA"/>
</dbReference>